<evidence type="ECO:0000313" key="7">
    <source>
        <dbReference type="EMBL" id="CAL1529940.1"/>
    </source>
</evidence>
<keyword evidence="4" id="KW-0206">Cytoskeleton</keyword>
<keyword evidence="8" id="KW-1185">Reference proteome</keyword>
<proteinExistence type="inferred from homology"/>
<dbReference type="GO" id="GO:0005879">
    <property type="term" value="C:axonemal microtubule"/>
    <property type="evidence" value="ECO:0007669"/>
    <property type="project" value="InterPro"/>
</dbReference>
<sequence>MESNSTSADPVTSGRCVYTGSDGSRFGVQNSTMCGQGRAVSQRANDKESNEDAFKYRGIASNKGNIVFTDTPVAPPSYRHVVIPAAACYGRPIQNPMYKTTNADYGQQPSPSHIPIQFFPRDQSFTARQSLGGVYEDTHLTTETDKEII</sequence>
<dbReference type="PANTHER" id="PTHR20899">
    <property type="entry name" value="PIERCE HOMOLOG"/>
    <property type="match status" value="1"/>
</dbReference>
<dbReference type="PANTHER" id="PTHR20899:SF1">
    <property type="entry name" value="PIERCER OF MICROTUBULE WALL 1 PROTEIN"/>
    <property type="match status" value="1"/>
</dbReference>
<accession>A0AAV2H8V5</accession>
<dbReference type="GO" id="GO:0035082">
    <property type="term" value="P:axoneme assembly"/>
    <property type="evidence" value="ECO:0007669"/>
    <property type="project" value="InterPro"/>
</dbReference>
<comment type="similarity">
    <text evidence="6">Belongs to the PIERCE1 family.</text>
</comment>
<name>A0AAV2H8V5_LYMST</name>
<comment type="caution">
    <text evidence="7">The sequence shown here is derived from an EMBL/GenBank/DDBJ whole genome shotgun (WGS) entry which is preliminary data.</text>
</comment>
<reference evidence="7 8" key="1">
    <citation type="submission" date="2024-04" db="EMBL/GenBank/DDBJ databases">
        <authorList>
            <consortium name="Genoscope - CEA"/>
            <person name="William W."/>
        </authorList>
    </citation>
    <scope>NUCLEOTIDE SEQUENCE [LARGE SCALE GENOMIC DNA]</scope>
</reference>
<evidence type="ECO:0000256" key="6">
    <source>
        <dbReference type="ARBA" id="ARBA00038014"/>
    </source>
</evidence>
<keyword evidence="5" id="KW-0966">Cell projection</keyword>
<comment type="subcellular location">
    <subcellularLocation>
        <location evidence="1">Cell projection</location>
        <location evidence="1">Cilium</location>
    </subcellularLocation>
    <subcellularLocation>
        <location evidence="2">Cytoplasm</location>
        <location evidence="2">Cytoskeleton</location>
    </subcellularLocation>
</comment>
<protein>
    <submittedName>
        <fullName evidence="7">Uncharacterized protein</fullName>
    </submittedName>
</protein>
<dbReference type="Proteomes" id="UP001497497">
    <property type="component" value="Unassembled WGS sequence"/>
</dbReference>
<evidence type="ECO:0000256" key="1">
    <source>
        <dbReference type="ARBA" id="ARBA00004138"/>
    </source>
</evidence>
<evidence type="ECO:0000256" key="4">
    <source>
        <dbReference type="ARBA" id="ARBA00023212"/>
    </source>
</evidence>
<keyword evidence="3" id="KW-0963">Cytoplasm</keyword>
<dbReference type="EMBL" id="CAXITT010000058">
    <property type="protein sequence ID" value="CAL1529940.1"/>
    <property type="molecule type" value="Genomic_DNA"/>
</dbReference>
<evidence type="ECO:0000256" key="3">
    <source>
        <dbReference type="ARBA" id="ARBA00022490"/>
    </source>
</evidence>
<evidence type="ECO:0000256" key="5">
    <source>
        <dbReference type="ARBA" id="ARBA00023273"/>
    </source>
</evidence>
<dbReference type="AlphaFoldDB" id="A0AAV2H8V5"/>
<dbReference type="InterPro" id="IPR026507">
    <property type="entry name" value="PIRC1/2"/>
</dbReference>
<gene>
    <name evidence="7" type="ORF">GSLYS_00004073001</name>
</gene>
<evidence type="ECO:0000313" key="8">
    <source>
        <dbReference type="Proteomes" id="UP001497497"/>
    </source>
</evidence>
<evidence type="ECO:0000256" key="2">
    <source>
        <dbReference type="ARBA" id="ARBA00004245"/>
    </source>
</evidence>
<dbReference type="Pfam" id="PF14892">
    <property type="entry name" value="PIRC1_2"/>
    <property type="match status" value="1"/>
</dbReference>
<organism evidence="7 8">
    <name type="scientific">Lymnaea stagnalis</name>
    <name type="common">Great pond snail</name>
    <name type="synonym">Helix stagnalis</name>
    <dbReference type="NCBI Taxonomy" id="6523"/>
    <lineage>
        <taxon>Eukaryota</taxon>
        <taxon>Metazoa</taxon>
        <taxon>Spiralia</taxon>
        <taxon>Lophotrochozoa</taxon>
        <taxon>Mollusca</taxon>
        <taxon>Gastropoda</taxon>
        <taxon>Heterobranchia</taxon>
        <taxon>Euthyneura</taxon>
        <taxon>Panpulmonata</taxon>
        <taxon>Hygrophila</taxon>
        <taxon>Lymnaeoidea</taxon>
        <taxon>Lymnaeidae</taxon>
        <taxon>Lymnaea</taxon>
    </lineage>
</organism>